<dbReference type="InParanoid" id="D6RNK5"/>
<dbReference type="AlphaFoldDB" id="D6RNK5"/>
<name>D6RNK5_COPC7</name>
<reference evidence="1 2" key="1">
    <citation type="journal article" date="2010" name="Proc. Natl. Acad. Sci. U.S.A.">
        <title>Insights into evolution of multicellular fungi from the assembled chromosomes of the mushroom Coprinopsis cinerea (Coprinus cinereus).</title>
        <authorList>
            <person name="Stajich J.E."/>
            <person name="Wilke S.K."/>
            <person name="Ahren D."/>
            <person name="Au C.H."/>
            <person name="Birren B.W."/>
            <person name="Borodovsky M."/>
            <person name="Burns C."/>
            <person name="Canback B."/>
            <person name="Casselton L.A."/>
            <person name="Cheng C.K."/>
            <person name="Deng J."/>
            <person name="Dietrich F.S."/>
            <person name="Fargo D.C."/>
            <person name="Farman M.L."/>
            <person name="Gathman A.C."/>
            <person name="Goldberg J."/>
            <person name="Guigo R."/>
            <person name="Hoegger P.J."/>
            <person name="Hooker J.B."/>
            <person name="Huggins A."/>
            <person name="James T.Y."/>
            <person name="Kamada T."/>
            <person name="Kilaru S."/>
            <person name="Kodira C."/>
            <person name="Kues U."/>
            <person name="Kupfer D."/>
            <person name="Kwan H.S."/>
            <person name="Lomsadze A."/>
            <person name="Li W."/>
            <person name="Lilly W.W."/>
            <person name="Ma L.J."/>
            <person name="Mackey A.J."/>
            <person name="Manning G."/>
            <person name="Martin F."/>
            <person name="Muraguchi H."/>
            <person name="Natvig D.O."/>
            <person name="Palmerini H."/>
            <person name="Ramesh M.A."/>
            <person name="Rehmeyer C.J."/>
            <person name="Roe B.A."/>
            <person name="Shenoy N."/>
            <person name="Stanke M."/>
            <person name="Ter-Hovhannisyan V."/>
            <person name="Tunlid A."/>
            <person name="Velagapudi R."/>
            <person name="Vision T.J."/>
            <person name="Zeng Q."/>
            <person name="Zolan M.E."/>
            <person name="Pukkila P.J."/>
        </authorList>
    </citation>
    <scope>NUCLEOTIDE SEQUENCE [LARGE SCALE GENOMIC DNA]</scope>
    <source>
        <strain evidence="2">Okayama-7 / 130 / ATCC MYA-4618 / FGSC 9003</strain>
    </source>
</reference>
<dbReference type="HOGENOM" id="CLU_1796374_0_0_1"/>
<sequence length="144" mass="16392">MSSVSGEVLGRILTNRTNPWKALFLCPRLPLAVSGVVVSSDHNHRGRTHLKKNFYPSKHDDDAIMRGMKQKKIRLPLCFHSCAKVRPRPTSPHSLRTTHPLHGYYGRSPRETPLANTFLSTSTFKFRNGVFSSTQDNPRELPHY</sequence>
<evidence type="ECO:0000313" key="2">
    <source>
        <dbReference type="Proteomes" id="UP000001861"/>
    </source>
</evidence>
<gene>
    <name evidence="1" type="ORF">CC1G_14892</name>
</gene>
<dbReference type="KEGG" id="cci:CC1G_14892"/>
<protein>
    <submittedName>
        <fullName evidence="1">Uncharacterized protein</fullName>
    </submittedName>
</protein>
<dbReference type="RefSeq" id="XP_002910915.1">
    <property type="nucleotide sequence ID" value="XM_002910869.1"/>
</dbReference>
<dbReference type="VEuPathDB" id="FungiDB:CC1G_14892"/>
<keyword evidence="2" id="KW-1185">Reference proteome</keyword>
<dbReference type="GeneID" id="9378471"/>
<dbReference type="Proteomes" id="UP000001861">
    <property type="component" value="Unassembled WGS sequence"/>
</dbReference>
<proteinExistence type="predicted"/>
<organism evidence="1 2">
    <name type="scientific">Coprinopsis cinerea (strain Okayama-7 / 130 / ATCC MYA-4618 / FGSC 9003)</name>
    <name type="common">Inky cap fungus</name>
    <name type="synonym">Hormographiella aspergillata</name>
    <dbReference type="NCBI Taxonomy" id="240176"/>
    <lineage>
        <taxon>Eukaryota</taxon>
        <taxon>Fungi</taxon>
        <taxon>Dikarya</taxon>
        <taxon>Basidiomycota</taxon>
        <taxon>Agaricomycotina</taxon>
        <taxon>Agaricomycetes</taxon>
        <taxon>Agaricomycetidae</taxon>
        <taxon>Agaricales</taxon>
        <taxon>Agaricineae</taxon>
        <taxon>Psathyrellaceae</taxon>
        <taxon>Coprinopsis</taxon>
    </lineage>
</organism>
<evidence type="ECO:0000313" key="1">
    <source>
        <dbReference type="EMBL" id="EFI27421.1"/>
    </source>
</evidence>
<dbReference type="EMBL" id="AACS02000007">
    <property type="protein sequence ID" value="EFI27421.1"/>
    <property type="molecule type" value="Genomic_DNA"/>
</dbReference>
<accession>D6RNK5</accession>
<comment type="caution">
    <text evidence="1">The sequence shown here is derived from an EMBL/GenBank/DDBJ whole genome shotgun (WGS) entry which is preliminary data.</text>
</comment>